<evidence type="ECO:0000313" key="3">
    <source>
        <dbReference type="Proteomes" id="UP000681720"/>
    </source>
</evidence>
<dbReference type="AlphaFoldDB" id="A0A8S3JF08"/>
<protein>
    <submittedName>
        <fullName evidence="2">Uncharacterized protein</fullName>
    </submittedName>
</protein>
<feature type="compositionally biased region" description="Basic residues" evidence="1">
    <location>
        <begin position="16"/>
        <end position="25"/>
    </location>
</feature>
<dbReference type="Proteomes" id="UP000681720">
    <property type="component" value="Unassembled WGS sequence"/>
</dbReference>
<comment type="caution">
    <text evidence="2">The sequence shown here is derived from an EMBL/GenBank/DDBJ whole genome shotgun (WGS) entry which is preliminary data.</text>
</comment>
<proteinExistence type="predicted"/>
<reference evidence="2" key="1">
    <citation type="submission" date="2021-02" db="EMBL/GenBank/DDBJ databases">
        <authorList>
            <person name="Nowell W R."/>
        </authorList>
    </citation>
    <scope>NUCLEOTIDE SEQUENCE</scope>
</reference>
<organism evidence="2 3">
    <name type="scientific">Rotaria magnacalcarata</name>
    <dbReference type="NCBI Taxonomy" id="392030"/>
    <lineage>
        <taxon>Eukaryota</taxon>
        <taxon>Metazoa</taxon>
        <taxon>Spiralia</taxon>
        <taxon>Gnathifera</taxon>
        <taxon>Rotifera</taxon>
        <taxon>Eurotatoria</taxon>
        <taxon>Bdelloidea</taxon>
        <taxon>Philodinida</taxon>
        <taxon>Philodinidae</taxon>
        <taxon>Rotaria</taxon>
    </lineage>
</organism>
<evidence type="ECO:0000313" key="2">
    <source>
        <dbReference type="EMBL" id="CAF5216070.1"/>
    </source>
</evidence>
<gene>
    <name evidence="2" type="ORF">GIL414_LOCUS81679</name>
</gene>
<evidence type="ECO:0000256" key="1">
    <source>
        <dbReference type="SAM" id="MobiDB-lite"/>
    </source>
</evidence>
<dbReference type="EMBL" id="CAJOBJ010358064">
    <property type="protein sequence ID" value="CAF5216070.1"/>
    <property type="molecule type" value="Genomic_DNA"/>
</dbReference>
<name>A0A8S3JF08_9BILA</name>
<accession>A0A8S3JF08</accession>
<sequence length="25" mass="2883">MTVNVHVHVMNLNPKSRSHPQKSNQ</sequence>
<feature type="non-terminal residue" evidence="2">
    <location>
        <position position="25"/>
    </location>
</feature>
<feature type="region of interest" description="Disordered" evidence="1">
    <location>
        <begin position="1"/>
        <end position="25"/>
    </location>
</feature>